<dbReference type="CDD" id="cd20736">
    <property type="entry name" value="PoNe_Nuclease"/>
    <property type="match status" value="1"/>
</dbReference>
<dbReference type="Pfam" id="PF02021">
    <property type="entry name" value="UPF0102"/>
    <property type="match status" value="1"/>
</dbReference>
<evidence type="ECO:0000313" key="4">
    <source>
        <dbReference type="Proteomes" id="UP000269883"/>
    </source>
</evidence>
<dbReference type="InterPro" id="IPR011335">
    <property type="entry name" value="Restrct_endonuc-II-like"/>
</dbReference>
<evidence type="ECO:0000313" key="3">
    <source>
        <dbReference type="EMBL" id="BBD08860.1"/>
    </source>
</evidence>
<dbReference type="SUPFAM" id="SSF52980">
    <property type="entry name" value="Restriction endonuclease-like"/>
    <property type="match status" value="1"/>
</dbReference>
<evidence type="ECO:0000256" key="2">
    <source>
        <dbReference type="HAMAP-Rule" id="MF_00048"/>
    </source>
</evidence>
<organism evidence="3 4">
    <name type="scientific">Desulfovibrio ferrophilus</name>
    <dbReference type="NCBI Taxonomy" id="241368"/>
    <lineage>
        <taxon>Bacteria</taxon>
        <taxon>Pseudomonadati</taxon>
        <taxon>Thermodesulfobacteriota</taxon>
        <taxon>Desulfovibrionia</taxon>
        <taxon>Desulfovibrionales</taxon>
        <taxon>Desulfovibrionaceae</taxon>
        <taxon>Desulfovibrio</taxon>
    </lineage>
</organism>
<dbReference type="InterPro" id="IPR003509">
    <property type="entry name" value="UPF0102_YraN-like"/>
</dbReference>
<dbReference type="OrthoDB" id="9794876at2"/>
<sequence length="131" mass="14875">MPPRHLVLGRLGEDAAAAFLRKKGYKVRDRNWRGTRGELDLICEKDGEIVFVEVKTRTPGPMNKPYQGLTANKQSVLMRTVSEYLSRGDLWDRPCRLDLVGVEIENDDSPVIEHIENACSLTPQGGNWQPW</sequence>
<accession>A0A2Z6B0A3</accession>
<dbReference type="Proteomes" id="UP000269883">
    <property type="component" value="Chromosome"/>
</dbReference>
<gene>
    <name evidence="3" type="ORF">DFE_2134</name>
</gene>
<reference evidence="3 4" key="1">
    <citation type="journal article" date="2018" name="Sci. Adv.">
        <title>Multi-heme cytochromes provide a pathway for survival in energy-limited environments.</title>
        <authorList>
            <person name="Deng X."/>
            <person name="Dohmae N."/>
            <person name="Nealson K.H."/>
            <person name="Hashimoto K."/>
            <person name="Okamoto A."/>
        </authorList>
    </citation>
    <scope>NUCLEOTIDE SEQUENCE [LARGE SCALE GENOMIC DNA]</scope>
    <source>
        <strain evidence="3 4">IS5</strain>
    </source>
</reference>
<evidence type="ECO:0000256" key="1">
    <source>
        <dbReference type="ARBA" id="ARBA00006738"/>
    </source>
</evidence>
<dbReference type="EMBL" id="AP017378">
    <property type="protein sequence ID" value="BBD08860.1"/>
    <property type="molecule type" value="Genomic_DNA"/>
</dbReference>
<proteinExistence type="inferred from homology"/>
<dbReference type="InterPro" id="IPR011856">
    <property type="entry name" value="tRNA_endonuc-like_dom_sf"/>
</dbReference>
<dbReference type="PANTHER" id="PTHR34039:SF1">
    <property type="entry name" value="UPF0102 PROTEIN YRAN"/>
    <property type="match status" value="1"/>
</dbReference>
<name>A0A2Z6B0A3_9BACT</name>
<dbReference type="KEGG" id="dfl:DFE_2134"/>
<dbReference type="Gene3D" id="3.40.1350.10">
    <property type="match status" value="1"/>
</dbReference>
<comment type="similarity">
    <text evidence="1 2">Belongs to the UPF0102 family.</text>
</comment>
<dbReference type="PANTHER" id="PTHR34039">
    <property type="entry name" value="UPF0102 PROTEIN YRAN"/>
    <property type="match status" value="1"/>
</dbReference>
<protein>
    <recommendedName>
        <fullName evidence="2">UPF0102 protein DFE_2134</fullName>
    </recommendedName>
</protein>
<keyword evidence="4" id="KW-1185">Reference proteome</keyword>
<dbReference type="RefSeq" id="WP_126379312.1">
    <property type="nucleotide sequence ID" value="NZ_AP017378.1"/>
</dbReference>
<dbReference type="GO" id="GO:0003676">
    <property type="term" value="F:nucleic acid binding"/>
    <property type="evidence" value="ECO:0007669"/>
    <property type="project" value="InterPro"/>
</dbReference>
<dbReference type="AlphaFoldDB" id="A0A2Z6B0A3"/>
<dbReference type="HAMAP" id="MF_00048">
    <property type="entry name" value="UPF0102"/>
    <property type="match status" value="1"/>
</dbReference>